<keyword evidence="1" id="KW-0997">Cell inner membrane</keyword>
<dbReference type="OrthoDB" id="6497287at2"/>
<keyword evidence="3" id="KW-1133">Transmembrane helix</keyword>
<dbReference type="RefSeq" id="WP_123650164.1">
    <property type="nucleotide sequence ID" value="NZ_CAXTIH010000005.1"/>
</dbReference>
<keyword evidence="1 3" id="KW-0472">Membrane</keyword>
<evidence type="ECO:0000256" key="2">
    <source>
        <dbReference type="SAM" id="MobiDB-lite"/>
    </source>
</evidence>
<keyword evidence="1" id="KW-1003">Cell membrane</keyword>
<evidence type="ECO:0000256" key="1">
    <source>
        <dbReference type="PIRNR" id="PIRNR020588"/>
    </source>
</evidence>
<evidence type="ECO:0000313" key="5">
    <source>
        <dbReference type="Proteomes" id="UP000268051"/>
    </source>
</evidence>
<protein>
    <recommendedName>
        <fullName evidence="1">Flagellar regulator flk</fullName>
    </recommendedName>
    <alternativeName>
        <fullName evidence="1">Fluke</fullName>
    </alternativeName>
</protein>
<name>A0A3N2SD88_9ENTR</name>
<dbReference type="GO" id="GO:0010468">
    <property type="term" value="P:regulation of gene expression"/>
    <property type="evidence" value="ECO:0007669"/>
    <property type="project" value="InterPro"/>
</dbReference>
<accession>A0A3N2SD88</accession>
<dbReference type="Proteomes" id="UP000268051">
    <property type="component" value="Unassembled WGS sequence"/>
</dbReference>
<comment type="similarity">
    <text evidence="1">Belongs to the flk family.</text>
</comment>
<comment type="subcellular location">
    <subcellularLocation>
        <location evidence="1">Cell inner membrane</location>
        <topology evidence="1">Single-pass membrane protein</topology>
    </subcellularLocation>
</comment>
<proteinExistence type="inferred from homology"/>
<comment type="function">
    <text evidence="1">Acts as a regulator of flagellar gene expression by modulating the protein level of the anti sigma factor FlgM upon sensing ring completion or hook elongation. Flk could inhibit FlgM secretion by acting as a braking system for the flagellar-associated type III secretion system.</text>
</comment>
<keyword evidence="4" id="KW-0969">Cilium</keyword>
<reference evidence="4 5" key="1">
    <citation type="submission" date="2018-10" db="EMBL/GenBank/DDBJ databases">
        <title>Horizontal transference of carbapenem resistance between Klebsiella pneumoniae and Kluyvera ascorbata during abdominal infection: a case report.</title>
        <authorList>
            <person name="Raro O.H.F."/>
            <person name="Lima-Morales D."/>
            <person name="Barth A.L."/>
            <person name="Paim T.G.S."/>
            <person name="Mott M.P."/>
            <person name="Riche C.V.W."/>
            <person name="Teixeira U.F."/>
            <person name="Waechter F."/>
            <person name="Dias C.A.G."/>
        </authorList>
    </citation>
    <scope>NUCLEOTIDE SEQUENCE [LARGE SCALE GENOMIC DNA]</scope>
    <source>
        <strain evidence="4 5">OT2</strain>
    </source>
</reference>
<evidence type="ECO:0000313" key="4">
    <source>
        <dbReference type="EMBL" id="ROU17635.1"/>
    </source>
</evidence>
<organism evidence="4 5">
    <name type="scientific">Kluyvera ascorbata</name>
    <dbReference type="NCBI Taxonomy" id="51288"/>
    <lineage>
        <taxon>Bacteria</taxon>
        <taxon>Pseudomonadati</taxon>
        <taxon>Pseudomonadota</taxon>
        <taxon>Gammaproteobacteria</taxon>
        <taxon>Enterobacterales</taxon>
        <taxon>Enterobacteriaceae</taxon>
        <taxon>Kluyvera</taxon>
    </lineage>
</organism>
<feature type="region of interest" description="Disordered" evidence="2">
    <location>
        <begin position="1"/>
        <end position="27"/>
    </location>
</feature>
<keyword evidence="4" id="KW-0966">Cell projection</keyword>
<keyword evidence="3" id="KW-0812">Transmembrane</keyword>
<comment type="caution">
    <text evidence="4">The sequence shown here is derived from an EMBL/GenBank/DDBJ whole genome shotgun (WGS) entry which is preliminary data.</text>
</comment>
<dbReference type="PIRSF" id="PIRSF020588">
    <property type="entry name" value="Flk"/>
    <property type="match status" value="1"/>
</dbReference>
<evidence type="ECO:0000256" key="3">
    <source>
        <dbReference type="SAM" id="Phobius"/>
    </source>
</evidence>
<sequence>MTQPISGMPARPPGAGPTPLSNAGEQPLSLQQRTVLERLITRLITMTSQQNAEVWAGVKHDLGVKSDTPLLSRHFPAAEQNLNQRIGTAEQNFSMRQTLSQLTELLGQGNNRQAVSDFIRQQYGQTALNQLTLPQLKNVLQLLQRGQLSIPQPQQRPATDRPLLPAEYTTLNQLVGKLSAATGEPSKQIWQSLIELASVKPEALYSDKAQTPSSEANKPLWQSLQEFSPVKTSELIPAKYFTSLVTLLQARLTLSTHPAPTLNVLQAALKQPLGDQEFQVLRDYGQQSWNITPQTVLTPVQVQELLNLLFLKRIERERVAHAEALVLEARNIQPIYAPFAPMITSIKSLSARPGLAFVVLIVVAVLLWVLL</sequence>
<dbReference type="EMBL" id="RHFN01000002">
    <property type="protein sequence ID" value="ROU17635.1"/>
    <property type="molecule type" value="Genomic_DNA"/>
</dbReference>
<dbReference type="GO" id="GO:0005886">
    <property type="term" value="C:plasma membrane"/>
    <property type="evidence" value="ECO:0007669"/>
    <property type="project" value="UniProtKB-SubCell"/>
</dbReference>
<feature type="transmembrane region" description="Helical" evidence="3">
    <location>
        <begin position="351"/>
        <end position="370"/>
    </location>
</feature>
<keyword evidence="4" id="KW-0282">Flagellum</keyword>
<dbReference type="InterPro" id="IPR023597">
    <property type="entry name" value="Flagellar_regulator_Flk"/>
</dbReference>
<gene>
    <name evidence="4" type="ORF">EB837_02070</name>
</gene>
<dbReference type="AlphaFoldDB" id="A0A3N2SD88"/>